<feature type="transmembrane region" description="Helical" evidence="1">
    <location>
        <begin position="30"/>
        <end position="48"/>
    </location>
</feature>
<dbReference type="Proteomes" id="UP000469559">
    <property type="component" value="Unassembled WGS sequence"/>
</dbReference>
<reference evidence="2 3" key="1">
    <citation type="submission" date="2018-05" db="EMBL/GenBank/DDBJ databases">
        <title>Whole genome sequencing for identification of molecular markers to develop diagnostic detection tools for the regulated plant pathogen Lachnellula willkommii.</title>
        <authorList>
            <person name="Giroux E."/>
            <person name="Bilodeau G."/>
        </authorList>
    </citation>
    <scope>NUCLEOTIDE SEQUENCE [LARGE SCALE GENOMIC DNA]</scope>
    <source>
        <strain evidence="2 3">CBS 203.66</strain>
    </source>
</reference>
<accession>A0A8T9AYR5</accession>
<organism evidence="2 3">
    <name type="scientific">Lachnellula arida</name>
    <dbReference type="NCBI Taxonomy" id="1316785"/>
    <lineage>
        <taxon>Eukaryota</taxon>
        <taxon>Fungi</taxon>
        <taxon>Dikarya</taxon>
        <taxon>Ascomycota</taxon>
        <taxon>Pezizomycotina</taxon>
        <taxon>Leotiomycetes</taxon>
        <taxon>Helotiales</taxon>
        <taxon>Lachnaceae</taxon>
        <taxon>Lachnellula</taxon>
    </lineage>
</organism>
<evidence type="ECO:0000313" key="2">
    <source>
        <dbReference type="EMBL" id="TVY12870.1"/>
    </source>
</evidence>
<keyword evidence="1" id="KW-0472">Membrane</keyword>
<evidence type="ECO:0000256" key="1">
    <source>
        <dbReference type="SAM" id="Phobius"/>
    </source>
</evidence>
<comment type="caution">
    <text evidence="2">The sequence shown here is derived from an EMBL/GenBank/DDBJ whole genome shotgun (WGS) entry which is preliminary data.</text>
</comment>
<dbReference type="OrthoDB" id="3546888at2759"/>
<feature type="transmembrane region" description="Helical" evidence="1">
    <location>
        <begin position="5"/>
        <end position="24"/>
    </location>
</feature>
<proteinExistence type="predicted"/>
<name>A0A8T9AYR5_9HELO</name>
<keyword evidence="1" id="KW-0812">Transmembrane</keyword>
<dbReference type="AlphaFoldDB" id="A0A8T9AYR5"/>
<evidence type="ECO:0000313" key="3">
    <source>
        <dbReference type="Proteomes" id="UP000469559"/>
    </source>
</evidence>
<protein>
    <submittedName>
        <fullName evidence="2">Uncharacterized protein</fullName>
    </submittedName>
</protein>
<dbReference type="EMBL" id="QGMF01001242">
    <property type="protein sequence ID" value="TVY12870.1"/>
    <property type="molecule type" value="Genomic_DNA"/>
</dbReference>
<keyword evidence="1" id="KW-1133">Transmembrane helix</keyword>
<gene>
    <name evidence="2" type="ORF">LARI1_G008850</name>
</gene>
<keyword evidence="3" id="KW-1185">Reference proteome</keyword>
<sequence>MFKEVVVSGAIILGFLFNIAFVAHPDTTSYTIAFIISLVVLSPFVLWWRYRTMKGVLREAGAVEEDEEIPLRSLSVGQLLGLSSAATPGLDAEQGMGWKVVPSDEASGSVGVEGNGDMLQDAPEFAHAKS</sequence>